<dbReference type="AlphaFoldDB" id="A0A562V4M9"/>
<keyword evidence="10" id="KW-1185">Reference proteome</keyword>
<dbReference type="RefSeq" id="WP_147140179.1">
    <property type="nucleotide sequence ID" value="NZ_BAABIJ010000002.1"/>
</dbReference>
<dbReference type="InterPro" id="IPR000515">
    <property type="entry name" value="MetI-like"/>
</dbReference>
<proteinExistence type="inferred from homology"/>
<feature type="transmembrane region" description="Helical" evidence="7">
    <location>
        <begin position="312"/>
        <end position="336"/>
    </location>
</feature>
<reference evidence="9 10" key="1">
    <citation type="journal article" date="2013" name="Stand. Genomic Sci.">
        <title>Genomic Encyclopedia of Type Strains, Phase I: The one thousand microbial genomes (KMG-I) project.</title>
        <authorList>
            <person name="Kyrpides N.C."/>
            <person name="Woyke T."/>
            <person name="Eisen J.A."/>
            <person name="Garrity G."/>
            <person name="Lilburn T.G."/>
            <person name="Beck B.J."/>
            <person name="Whitman W.B."/>
            <person name="Hugenholtz P."/>
            <person name="Klenk H.P."/>
        </authorList>
    </citation>
    <scope>NUCLEOTIDE SEQUENCE [LARGE SCALE GENOMIC DNA]</scope>
    <source>
        <strain evidence="9 10">DSM 45044</strain>
    </source>
</reference>
<comment type="similarity">
    <text evidence="7">Belongs to the binding-protein-dependent transport system permease family.</text>
</comment>
<feature type="domain" description="ABC transmembrane type-1" evidence="8">
    <location>
        <begin position="114"/>
        <end position="336"/>
    </location>
</feature>
<comment type="caution">
    <text evidence="9">The sequence shown here is derived from an EMBL/GenBank/DDBJ whole genome shotgun (WGS) entry which is preliminary data.</text>
</comment>
<gene>
    <name evidence="9" type="ORF">LX16_3559</name>
</gene>
<keyword evidence="6 7" id="KW-0472">Membrane</keyword>
<dbReference type="GO" id="GO:0005886">
    <property type="term" value="C:plasma membrane"/>
    <property type="evidence" value="ECO:0007669"/>
    <property type="project" value="UniProtKB-SubCell"/>
</dbReference>
<evidence type="ECO:0000256" key="2">
    <source>
        <dbReference type="ARBA" id="ARBA00022448"/>
    </source>
</evidence>
<dbReference type="PROSITE" id="PS50928">
    <property type="entry name" value="ABC_TM1"/>
    <property type="match status" value="1"/>
</dbReference>
<accession>A0A562V4M9</accession>
<feature type="transmembrane region" description="Helical" evidence="7">
    <location>
        <begin position="9"/>
        <end position="27"/>
    </location>
</feature>
<sequence length="346" mass="38153">MLAYIIRRLLVAIPILLLASLFTFVMVEYSSDPIPTYRQQLEQNATASGMDAEAIDAAVERFKERNYYDRSTPERYWLWLTGIGGDGDIGLLQGEFGPSLRANYDIKGQLGDRFFITLRLVMMAVICSMGLAILAGVVMAVKQYRKIDYILTFIGFIALSMPVFWFAGLVKNMAVSYNKATDTETFATYGENAAGGTGNMTTFEALLDSASHLILPSLVLMLAGYASASRFQRAAMLDVLNSDYVRLARAKGLRNRTVMRKHALRTALIPMATLAPVAVLGAMAGAVVTETVFEWQGMGRFFVDALGQRDPFAIQAFLIISGVLTIIGVLISDLLYGIVDPRIRYE</sequence>
<evidence type="ECO:0000256" key="6">
    <source>
        <dbReference type="ARBA" id="ARBA00023136"/>
    </source>
</evidence>
<dbReference type="SUPFAM" id="SSF161098">
    <property type="entry name" value="MetI-like"/>
    <property type="match status" value="1"/>
</dbReference>
<dbReference type="Proteomes" id="UP000321617">
    <property type="component" value="Unassembled WGS sequence"/>
</dbReference>
<dbReference type="OrthoDB" id="9778910at2"/>
<organism evidence="9 10">
    <name type="scientific">Stackebrandtia albiflava</name>
    <dbReference type="NCBI Taxonomy" id="406432"/>
    <lineage>
        <taxon>Bacteria</taxon>
        <taxon>Bacillati</taxon>
        <taxon>Actinomycetota</taxon>
        <taxon>Actinomycetes</taxon>
        <taxon>Glycomycetales</taxon>
        <taxon>Glycomycetaceae</taxon>
        <taxon>Stackebrandtia</taxon>
    </lineage>
</organism>
<evidence type="ECO:0000259" key="8">
    <source>
        <dbReference type="PROSITE" id="PS50928"/>
    </source>
</evidence>
<keyword evidence="4 7" id="KW-0812">Transmembrane</keyword>
<feature type="transmembrane region" description="Helical" evidence="7">
    <location>
        <begin position="148"/>
        <end position="167"/>
    </location>
</feature>
<keyword evidence="2 7" id="KW-0813">Transport</keyword>
<evidence type="ECO:0000313" key="9">
    <source>
        <dbReference type="EMBL" id="TWJ12795.1"/>
    </source>
</evidence>
<feature type="transmembrane region" description="Helical" evidence="7">
    <location>
        <begin position="210"/>
        <end position="228"/>
    </location>
</feature>
<keyword evidence="5 7" id="KW-1133">Transmembrane helix</keyword>
<protein>
    <submittedName>
        <fullName evidence="9">Peptide/nickel transport system permease protein</fullName>
    </submittedName>
</protein>
<evidence type="ECO:0000256" key="7">
    <source>
        <dbReference type="RuleBase" id="RU363032"/>
    </source>
</evidence>
<dbReference type="PANTHER" id="PTHR30465">
    <property type="entry name" value="INNER MEMBRANE ABC TRANSPORTER"/>
    <property type="match status" value="1"/>
</dbReference>
<keyword evidence="3" id="KW-1003">Cell membrane</keyword>
<dbReference type="PANTHER" id="PTHR30465:SF0">
    <property type="entry name" value="OLIGOPEPTIDE TRANSPORT SYSTEM PERMEASE PROTEIN APPB"/>
    <property type="match status" value="1"/>
</dbReference>
<evidence type="ECO:0000256" key="4">
    <source>
        <dbReference type="ARBA" id="ARBA00022692"/>
    </source>
</evidence>
<dbReference type="EMBL" id="VLLL01000006">
    <property type="protein sequence ID" value="TWJ12795.1"/>
    <property type="molecule type" value="Genomic_DNA"/>
</dbReference>
<feature type="transmembrane region" description="Helical" evidence="7">
    <location>
        <begin position="263"/>
        <end position="288"/>
    </location>
</feature>
<feature type="transmembrane region" description="Helical" evidence="7">
    <location>
        <begin position="120"/>
        <end position="141"/>
    </location>
</feature>
<evidence type="ECO:0000313" key="10">
    <source>
        <dbReference type="Proteomes" id="UP000321617"/>
    </source>
</evidence>
<dbReference type="CDD" id="cd06261">
    <property type="entry name" value="TM_PBP2"/>
    <property type="match status" value="1"/>
</dbReference>
<dbReference type="GO" id="GO:0055085">
    <property type="term" value="P:transmembrane transport"/>
    <property type="evidence" value="ECO:0007669"/>
    <property type="project" value="InterPro"/>
</dbReference>
<evidence type="ECO:0000256" key="3">
    <source>
        <dbReference type="ARBA" id="ARBA00022475"/>
    </source>
</evidence>
<evidence type="ECO:0000256" key="1">
    <source>
        <dbReference type="ARBA" id="ARBA00004651"/>
    </source>
</evidence>
<name>A0A562V4M9_9ACTN</name>
<dbReference type="Pfam" id="PF00528">
    <property type="entry name" value="BPD_transp_1"/>
    <property type="match status" value="1"/>
</dbReference>
<evidence type="ECO:0000256" key="5">
    <source>
        <dbReference type="ARBA" id="ARBA00022989"/>
    </source>
</evidence>
<dbReference type="Gene3D" id="1.10.3720.10">
    <property type="entry name" value="MetI-like"/>
    <property type="match status" value="1"/>
</dbReference>
<comment type="subcellular location">
    <subcellularLocation>
        <location evidence="1 7">Cell membrane</location>
        <topology evidence="1 7">Multi-pass membrane protein</topology>
    </subcellularLocation>
</comment>
<dbReference type="InterPro" id="IPR035906">
    <property type="entry name" value="MetI-like_sf"/>
</dbReference>